<name>A0ABZ3D3A7_9PROT</name>
<dbReference type="EMBL" id="CP152276">
    <property type="protein sequence ID" value="XAE41981.1"/>
    <property type="molecule type" value="Genomic_DNA"/>
</dbReference>
<organism evidence="2 3">
    <name type="scientific">Nguyenibacter vanlangensis</name>
    <dbReference type="NCBI Taxonomy" id="1216886"/>
    <lineage>
        <taxon>Bacteria</taxon>
        <taxon>Pseudomonadati</taxon>
        <taxon>Pseudomonadota</taxon>
        <taxon>Alphaproteobacteria</taxon>
        <taxon>Acetobacterales</taxon>
        <taxon>Acetobacteraceae</taxon>
        <taxon>Nguyenibacter</taxon>
    </lineage>
</organism>
<gene>
    <name evidence="2" type="ORF">AAC691_17140</name>
</gene>
<keyword evidence="3" id="KW-1185">Reference proteome</keyword>
<protein>
    <submittedName>
        <fullName evidence="2">Uncharacterized protein</fullName>
    </submittedName>
</protein>
<dbReference type="RefSeq" id="WP_342627798.1">
    <property type="nucleotide sequence ID" value="NZ_CP152276.1"/>
</dbReference>
<evidence type="ECO:0000256" key="1">
    <source>
        <dbReference type="SAM" id="MobiDB-lite"/>
    </source>
</evidence>
<sequence>MSKEISDSVRLTYLNDAAFWRRLMRRLSADLRDIESADRRLVAQRPVMTTFDYDAMSEKADARAAELKEAVRRAKSMPDGWFRWTKTSKAKVKAIAAARHDLRVWRATGRDRFMLSEFASVETSNRRRARKTAKFDERPDVRAAAARLAAMPGVLREVDGAAKADEALFAALAPVVRDDGRIIKIHIGPAFDLLRQRAVLLAAMMEAAEPEPEAVAETKREAGNPDDFPTFA</sequence>
<dbReference type="Proteomes" id="UP001449795">
    <property type="component" value="Chromosome"/>
</dbReference>
<feature type="region of interest" description="Disordered" evidence="1">
    <location>
        <begin position="210"/>
        <end position="232"/>
    </location>
</feature>
<evidence type="ECO:0000313" key="2">
    <source>
        <dbReference type="EMBL" id="XAE41981.1"/>
    </source>
</evidence>
<reference evidence="2 3" key="1">
    <citation type="submission" date="2024-04" db="EMBL/GenBank/DDBJ databases">
        <title>Complete genome sequence of Nguyenibacter vanlangesis HBCM-1154, a strain capable of nitrogen fixation, IAA production, and phosphorus solubilization isolated from sugarcane soil.</title>
        <authorList>
            <person name="MY HANH P."/>
        </authorList>
    </citation>
    <scope>NUCLEOTIDE SEQUENCE [LARGE SCALE GENOMIC DNA]</scope>
    <source>
        <strain evidence="2 3">HBCM 1154</strain>
    </source>
</reference>
<proteinExistence type="predicted"/>
<accession>A0ABZ3D3A7</accession>
<evidence type="ECO:0000313" key="3">
    <source>
        <dbReference type="Proteomes" id="UP001449795"/>
    </source>
</evidence>